<evidence type="ECO:0000256" key="2">
    <source>
        <dbReference type="ARBA" id="ARBA00023015"/>
    </source>
</evidence>
<evidence type="ECO:0000256" key="1">
    <source>
        <dbReference type="ARBA" id="ARBA00009437"/>
    </source>
</evidence>
<name>A0A9X3EN41_9GAMM</name>
<keyword evidence="3" id="KW-0238">DNA-binding</keyword>
<dbReference type="SUPFAM" id="SSF46785">
    <property type="entry name" value="Winged helix' DNA-binding domain"/>
    <property type="match status" value="1"/>
</dbReference>
<dbReference type="PROSITE" id="PS50931">
    <property type="entry name" value="HTH_LYSR"/>
    <property type="match status" value="1"/>
</dbReference>
<evidence type="ECO:0000259" key="6">
    <source>
        <dbReference type="PROSITE" id="PS50931"/>
    </source>
</evidence>
<evidence type="ECO:0000313" key="8">
    <source>
        <dbReference type="Proteomes" id="UP001150830"/>
    </source>
</evidence>
<comment type="caution">
    <text evidence="7">The sequence shown here is derived from an EMBL/GenBank/DDBJ whole genome shotgun (WGS) entry which is preliminary data.</text>
</comment>
<accession>A0A9X3EN41</accession>
<comment type="similarity">
    <text evidence="1">Belongs to the LysR transcriptional regulatory family.</text>
</comment>
<dbReference type="InterPro" id="IPR036388">
    <property type="entry name" value="WH-like_DNA-bd_sf"/>
</dbReference>
<dbReference type="RefSeq" id="WP_283173910.1">
    <property type="nucleotide sequence ID" value="NZ_JAPNOA010000028.1"/>
</dbReference>
<reference evidence="7" key="1">
    <citation type="submission" date="2022-11" db="EMBL/GenBank/DDBJ databases">
        <title>Parathalassolutuus dongxingensis gen. nov., sp. nov., a novel member of family Oceanospirillaceae isolated from a coastal shrimp pond in Guangxi, China.</title>
        <authorList>
            <person name="Chen H."/>
        </authorList>
    </citation>
    <scope>NUCLEOTIDE SEQUENCE</scope>
    <source>
        <strain evidence="7">G-43</strain>
    </source>
</reference>
<dbReference type="Proteomes" id="UP001150830">
    <property type="component" value="Unassembled WGS sequence"/>
</dbReference>
<dbReference type="PANTHER" id="PTHR30126">
    <property type="entry name" value="HTH-TYPE TRANSCRIPTIONAL REGULATOR"/>
    <property type="match status" value="1"/>
</dbReference>
<keyword evidence="2" id="KW-0805">Transcription regulation</keyword>
<dbReference type="CDD" id="cd05466">
    <property type="entry name" value="PBP2_LTTR_substrate"/>
    <property type="match status" value="1"/>
</dbReference>
<evidence type="ECO:0000256" key="5">
    <source>
        <dbReference type="SAM" id="MobiDB-lite"/>
    </source>
</evidence>
<evidence type="ECO:0000256" key="4">
    <source>
        <dbReference type="ARBA" id="ARBA00023163"/>
    </source>
</evidence>
<dbReference type="Gene3D" id="1.10.10.10">
    <property type="entry name" value="Winged helix-like DNA-binding domain superfamily/Winged helix DNA-binding domain"/>
    <property type="match status" value="1"/>
</dbReference>
<keyword evidence="4" id="KW-0804">Transcription</keyword>
<dbReference type="InterPro" id="IPR000847">
    <property type="entry name" value="LysR_HTH_N"/>
</dbReference>
<dbReference type="Pfam" id="PF00126">
    <property type="entry name" value="HTH_1"/>
    <property type="match status" value="1"/>
</dbReference>
<evidence type="ECO:0000313" key="7">
    <source>
        <dbReference type="EMBL" id="MCY0965698.1"/>
    </source>
</evidence>
<dbReference type="InterPro" id="IPR036390">
    <property type="entry name" value="WH_DNA-bd_sf"/>
</dbReference>
<keyword evidence="8" id="KW-1185">Reference proteome</keyword>
<organism evidence="7 8">
    <name type="scientific">Parathalassolituus penaei</name>
    <dbReference type="NCBI Taxonomy" id="2997323"/>
    <lineage>
        <taxon>Bacteria</taxon>
        <taxon>Pseudomonadati</taxon>
        <taxon>Pseudomonadota</taxon>
        <taxon>Gammaproteobacteria</taxon>
        <taxon>Oceanospirillales</taxon>
        <taxon>Oceanospirillaceae</taxon>
        <taxon>Parathalassolituus</taxon>
    </lineage>
</organism>
<sequence>MAFNRDNVRVFLTVLDEGSFSAAARKLGKVPSAVSMAIAQLEAELDLQLFDRSSREPLPTAAARALEPGARQLAWQWQQLLVQAASLHAGLEDCLRLAVAPELIGSGWDAPLAELAQMYPQLPVDIRLAPQEDALRLLHDGEVQLAVVFERPLLDERECFQEISQETLIAVVAASHPLAQRLLGQQELLVERQVLVAGRDLQLHHPVLLQSRCCWRSDSHTAALKLIEQGLGWAFLPQSLVAPGLASGELEALQFANMTNAIPLWVDLVWLPESLQGLAASHFVAAMEGLHGSRPPRAPVGSAGLAGPTGAV</sequence>
<protein>
    <submittedName>
        <fullName evidence="7">LysR family transcriptional regulator</fullName>
    </submittedName>
</protein>
<dbReference type="SUPFAM" id="SSF53850">
    <property type="entry name" value="Periplasmic binding protein-like II"/>
    <property type="match status" value="1"/>
</dbReference>
<evidence type="ECO:0000256" key="3">
    <source>
        <dbReference type="ARBA" id="ARBA00023125"/>
    </source>
</evidence>
<dbReference type="Pfam" id="PF03466">
    <property type="entry name" value="LysR_substrate"/>
    <property type="match status" value="1"/>
</dbReference>
<feature type="region of interest" description="Disordered" evidence="5">
    <location>
        <begin position="293"/>
        <end position="312"/>
    </location>
</feature>
<dbReference type="AlphaFoldDB" id="A0A9X3EN41"/>
<dbReference type="GO" id="GO:0003700">
    <property type="term" value="F:DNA-binding transcription factor activity"/>
    <property type="evidence" value="ECO:0007669"/>
    <property type="project" value="InterPro"/>
</dbReference>
<dbReference type="GO" id="GO:0000976">
    <property type="term" value="F:transcription cis-regulatory region binding"/>
    <property type="evidence" value="ECO:0007669"/>
    <property type="project" value="TreeGrafter"/>
</dbReference>
<dbReference type="EMBL" id="JAPNOA010000028">
    <property type="protein sequence ID" value="MCY0965698.1"/>
    <property type="molecule type" value="Genomic_DNA"/>
</dbReference>
<gene>
    <name evidence="7" type="ORF">OUO13_10900</name>
</gene>
<proteinExistence type="inferred from homology"/>
<dbReference type="InterPro" id="IPR005119">
    <property type="entry name" value="LysR_subst-bd"/>
</dbReference>
<dbReference type="PANTHER" id="PTHR30126:SF91">
    <property type="entry name" value="LYSR FAMILY TRANSCRIPTIONAL REGULATOR"/>
    <property type="match status" value="1"/>
</dbReference>
<dbReference type="Gene3D" id="3.40.190.290">
    <property type="match status" value="1"/>
</dbReference>
<feature type="domain" description="HTH lysR-type" evidence="6">
    <location>
        <begin position="9"/>
        <end position="60"/>
    </location>
</feature>